<dbReference type="GO" id="GO:0005524">
    <property type="term" value="F:ATP binding"/>
    <property type="evidence" value="ECO:0007669"/>
    <property type="project" value="UniProtKB-KW"/>
</dbReference>
<evidence type="ECO:0000256" key="5">
    <source>
        <dbReference type="ARBA" id="ARBA00023315"/>
    </source>
</evidence>
<dbReference type="InterPro" id="IPR007807">
    <property type="entry name" value="TcmA/NAT10_helicase"/>
</dbReference>
<dbReference type="GO" id="GO:1990883">
    <property type="term" value="F:18S rRNA cytidine N-acetyltransferase activity"/>
    <property type="evidence" value="ECO:0007669"/>
    <property type="project" value="TreeGrafter"/>
</dbReference>
<dbReference type="KEGG" id="vih:AB0763_14755"/>
<dbReference type="EMBL" id="CP162602">
    <property type="protein sequence ID" value="XDK27024.1"/>
    <property type="molecule type" value="Genomic_DNA"/>
</dbReference>
<dbReference type="SUPFAM" id="SSF52540">
    <property type="entry name" value="P-loop containing nucleoside triphosphate hydrolases"/>
    <property type="match status" value="1"/>
</dbReference>
<dbReference type="InterPro" id="IPR013562">
    <property type="entry name" value="TmcA/NAT10_N"/>
</dbReference>
<dbReference type="GO" id="GO:0008033">
    <property type="term" value="P:tRNA processing"/>
    <property type="evidence" value="ECO:0007669"/>
    <property type="project" value="UniProtKB-KW"/>
</dbReference>
<evidence type="ECO:0000259" key="6">
    <source>
        <dbReference type="PROSITE" id="PS51186"/>
    </source>
</evidence>
<keyword evidence="5 7" id="KW-0012">Acyltransferase</keyword>
<dbReference type="PANTHER" id="PTHR10925">
    <property type="entry name" value="N-ACETYLTRANSFERASE 10"/>
    <property type="match status" value="1"/>
</dbReference>
<dbReference type="InterPro" id="IPR027417">
    <property type="entry name" value="P-loop_NTPase"/>
</dbReference>
<keyword evidence="7" id="KW-0614">Plasmid</keyword>
<dbReference type="RefSeq" id="WP_306099203.1">
    <property type="nucleotide sequence ID" value="NZ_CP162602.1"/>
</dbReference>
<dbReference type="Pfam" id="PF08351">
    <property type="entry name" value="TmcA_N"/>
    <property type="match status" value="1"/>
</dbReference>
<keyword evidence="4" id="KW-0067">ATP-binding</keyword>
<dbReference type="AlphaFoldDB" id="A0AB39HLA1"/>
<keyword evidence="3" id="KW-0547">Nucleotide-binding</keyword>
<dbReference type="Gene3D" id="3.40.630.30">
    <property type="match status" value="1"/>
</dbReference>
<gene>
    <name evidence="7" type="ORF">AB0763_14755</name>
</gene>
<sequence length="665" mass="74289">MNTIRDVLIKHQSLFIRSAFLVTQSDSWIDGHIPLYFAELNGIASNTLSVGHCAFNADTHITLSQSQHVLGMEFDFIVLDFRCGFDANHFCRVLGTLVGGGIALIIPPRQHDALASQWLNRIFSDLTHWPMSGKDIEELKSSQNNLSFKQQNEAIRKIIKVATGHRNRPLVLTADRGRGKSSALGIACAHLLSTRSQCSIVVTAPSFRQVSTLFRHALSELPDAQTLHPHQLTYSTNSLRFVPPAEVTPGMDCDLLFVDEAGAIPVPMLKHWARAFSRMVFSTTVHGYEGSGRGFTLKFLPWLASLRETVLHLHLDQPIRWAANDKIEHWLNHHFVLDSEIEPITYHSGTHLRYRVLDKADLIDNPALLRQCIGLLVQAHYQTTPNDVYQLIENSEQNMVIAELNDQVVATCLVNQEGRLDTGKVTNIVSGKSRPKGQLATSILMTNLGCLEAGYWSSQRIMRIAVHPHLQRQGIATELCQYVEANLPLDFVSVSFGADVELLSFWLSLDFFPVRFGLTRDAASGTHSILMVKPCHQRSREVLTSLRDIYSEQLLENMKQLNTPIDIPLLRLLLSNVCTSPQAGAVASARESVLNIFSQGGGSFDFVRPLLQPWLLSTGRVSLCSALLLRAVFCHYDTQSLCFEFSLTGKKQLEKALRQDVMSVI</sequence>
<dbReference type="CDD" id="cd04301">
    <property type="entry name" value="NAT_SF"/>
    <property type="match status" value="1"/>
</dbReference>
<dbReference type="EC" id="2.3.1.-" evidence="7"/>
<accession>A0AB39HLA1</accession>
<dbReference type="InterPro" id="IPR032672">
    <property type="entry name" value="TmcA/NAT10/Kre33"/>
</dbReference>
<dbReference type="Pfam" id="PF05127">
    <property type="entry name" value="NAT10_TcmA_helicase"/>
    <property type="match status" value="1"/>
</dbReference>
<dbReference type="PANTHER" id="PTHR10925:SF5">
    <property type="entry name" value="RNA CYTIDINE ACETYLTRANSFERASE"/>
    <property type="match status" value="1"/>
</dbReference>
<name>A0AB39HLA1_9VIBR</name>
<dbReference type="Pfam" id="PF13718">
    <property type="entry name" value="GNAT_acetyltr_2"/>
    <property type="match status" value="1"/>
</dbReference>
<dbReference type="PROSITE" id="PS51186">
    <property type="entry name" value="GNAT"/>
    <property type="match status" value="1"/>
</dbReference>
<organism evidence="7">
    <name type="scientific">Vibrio sp. HB236076</name>
    <dbReference type="NCBI Taxonomy" id="3232307"/>
    <lineage>
        <taxon>Bacteria</taxon>
        <taxon>Pseudomonadati</taxon>
        <taxon>Pseudomonadota</taxon>
        <taxon>Gammaproteobacteria</taxon>
        <taxon>Vibrionales</taxon>
        <taxon>Vibrionaceae</taxon>
        <taxon>Vibrio</taxon>
    </lineage>
</organism>
<evidence type="ECO:0000256" key="4">
    <source>
        <dbReference type="ARBA" id="ARBA00022840"/>
    </source>
</evidence>
<dbReference type="GO" id="GO:0000049">
    <property type="term" value="F:tRNA binding"/>
    <property type="evidence" value="ECO:0007669"/>
    <property type="project" value="TreeGrafter"/>
</dbReference>
<dbReference type="InterPro" id="IPR000182">
    <property type="entry name" value="GNAT_dom"/>
</dbReference>
<proteinExistence type="predicted"/>
<protein>
    <submittedName>
        <fullName evidence="7">GNAT family N-acetyltransferase</fullName>
        <ecNumber evidence="7">2.3.1.-</ecNumber>
    </submittedName>
</protein>
<evidence type="ECO:0000256" key="3">
    <source>
        <dbReference type="ARBA" id="ARBA00022741"/>
    </source>
</evidence>
<dbReference type="GO" id="GO:1904812">
    <property type="term" value="P:rRNA acetylation involved in maturation of SSU-rRNA"/>
    <property type="evidence" value="ECO:0007669"/>
    <property type="project" value="TreeGrafter"/>
</dbReference>
<keyword evidence="1 7" id="KW-0808">Transferase</keyword>
<dbReference type="Gene3D" id="3.40.50.300">
    <property type="entry name" value="P-loop containing nucleotide triphosphate hydrolases"/>
    <property type="match status" value="1"/>
</dbReference>
<evidence type="ECO:0000256" key="1">
    <source>
        <dbReference type="ARBA" id="ARBA00022679"/>
    </source>
</evidence>
<feature type="domain" description="N-acetyltransferase" evidence="6">
    <location>
        <begin position="352"/>
        <end position="536"/>
    </location>
</feature>
<geneLocation type="plasmid" evidence="7">
    <name>p-HB236076</name>
</geneLocation>
<evidence type="ECO:0000256" key="2">
    <source>
        <dbReference type="ARBA" id="ARBA00022694"/>
    </source>
</evidence>
<dbReference type="SUPFAM" id="SSF55729">
    <property type="entry name" value="Acyl-CoA N-acyltransferases (Nat)"/>
    <property type="match status" value="1"/>
</dbReference>
<reference evidence="7" key="1">
    <citation type="submission" date="2024-07" db="EMBL/GenBank/DDBJ databases">
        <title>Genome Analysis of a Potential Novel Vibrio Species Secreting pH- and Thermo-stable Alginate Lyase and its Application in Producing Alginate Oligosaccharides.</title>
        <authorList>
            <person name="Huang H."/>
            <person name="Bao K."/>
        </authorList>
    </citation>
    <scope>NUCLEOTIDE SEQUENCE</scope>
    <source>
        <strain evidence="7">HB236076</strain>
        <plasmid evidence="7">p-HB236076</plasmid>
    </source>
</reference>
<dbReference type="Gene3D" id="3.40.50.11040">
    <property type="match status" value="1"/>
</dbReference>
<evidence type="ECO:0000313" key="7">
    <source>
        <dbReference type="EMBL" id="XDK27024.1"/>
    </source>
</evidence>
<dbReference type="InterPro" id="IPR016181">
    <property type="entry name" value="Acyl_CoA_acyltransferase"/>
</dbReference>
<keyword evidence="2" id="KW-0819">tRNA processing</keyword>